<dbReference type="eggNOG" id="COG0553">
    <property type="taxonomic scope" value="Bacteria"/>
</dbReference>
<accession>F9UGK2</accession>
<keyword evidence="1" id="KW-0067">ATP-binding</keyword>
<keyword evidence="2" id="KW-1185">Reference proteome</keyword>
<keyword evidence="1" id="KW-0378">Hydrolase</keyword>
<dbReference type="STRING" id="768671.ThimaDRAFT_4055"/>
<dbReference type="GO" id="GO:0004386">
    <property type="term" value="F:helicase activity"/>
    <property type="evidence" value="ECO:0007669"/>
    <property type="project" value="UniProtKB-KW"/>
</dbReference>
<dbReference type="Proteomes" id="UP000005459">
    <property type="component" value="Unassembled WGS sequence"/>
</dbReference>
<dbReference type="AlphaFoldDB" id="F9UGK2"/>
<proteinExistence type="predicted"/>
<keyword evidence="1" id="KW-0347">Helicase</keyword>
<dbReference type="RefSeq" id="WP_007194927.1">
    <property type="nucleotide sequence ID" value="NZ_AFWV01000015.1"/>
</dbReference>
<protein>
    <submittedName>
        <fullName evidence="1">Helicase, SNF2 family</fullName>
    </submittedName>
</protein>
<organism evidence="1 2">
    <name type="scientific">Thiocapsa marina 5811</name>
    <dbReference type="NCBI Taxonomy" id="768671"/>
    <lineage>
        <taxon>Bacteria</taxon>
        <taxon>Pseudomonadati</taxon>
        <taxon>Pseudomonadota</taxon>
        <taxon>Gammaproteobacteria</taxon>
        <taxon>Chromatiales</taxon>
        <taxon>Chromatiaceae</taxon>
        <taxon>Thiocapsa</taxon>
    </lineage>
</organism>
<name>F9UGK2_9GAMM</name>
<sequence length="143" mass="15922">MINRFSSRRIRLDHSFLAKRLRGAQGYDRIAGFFSSSIMEVAGEELESVSGPVRLVCNSIIDPKDIETAKKAAQDAMRREWCDAQPERLPDAAKPRFQRLYDFLASGKLQVRVLPDAIFGLIHGKAGVITLTSGVVSPIRRPP</sequence>
<evidence type="ECO:0000313" key="2">
    <source>
        <dbReference type="Proteomes" id="UP000005459"/>
    </source>
</evidence>
<reference evidence="1 2" key="1">
    <citation type="submission" date="2011-06" db="EMBL/GenBank/DDBJ databases">
        <title>The draft genome of Thiocapsa marina 5811.</title>
        <authorList>
            <consortium name="US DOE Joint Genome Institute (JGI-PGF)"/>
            <person name="Lucas S."/>
            <person name="Han J."/>
            <person name="Cheng J.-F."/>
            <person name="Goodwin L."/>
            <person name="Pitluck S."/>
            <person name="Peters L."/>
            <person name="Land M.L."/>
            <person name="Hauser L."/>
            <person name="Vogl K."/>
            <person name="Liu Z."/>
            <person name="Imhoff J."/>
            <person name="Thiel V."/>
            <person name="Frigaard N.-U."/>
            <person name="Bryant D."/>
            <person name="Woyke T.J."/>
        </authorList>
    </citation>
    <scope>NUCLEOTIDE SEQUENCE [LARGE SCALE GENOMIC DNA]</scope>
    <source>
        <strain evidence="1 2">5811</strain>
    </source>
</reference>
<evidence type="ECO:0000313" key="1">
    <source>
        <dbReference type="EMBL" id="EGV16685.1"/>
    </source>
</evidence>
<keyword evidence="1" id="KW-0547">Nucleotide-binding</keyword>
<dbReference type="EMBL" id="AFWV01000015">
    <property type="protein sequence ID" value="EGV16685.1"/>
    <property type="molecule type" value="Genomic_DNA"/>
</dbReference>
<gene>
    <name evidence="1" type="ORF">ThimaDRAFT_4055</name>
</gene>